<dbReference type="Pfam" id="PF13432">
    <property type="entry name" value="TPR_16"/>
    <property type="match status" value="1"/>
</dbReference>
<feature type="repeat" description="TPR" evidence="3">
    <location>
        <begin position="559"/>
        <end position="592"/>
    </location>
</feature>
<keyword evidence="2 3" id="KW-0802">TPR repeat</keyword>
<keyword evidence="5" id="KW-1185">Reference proteome</keyword>
<dbReference type="Gene3D" id="1.25.40.10">
    <property type="entry name" value="Tetratricopeptide repeat domain"/>
    <property type="match status" value="1"/>
</dbReference>
<dbReference type="PROSITE" id="PS50005">
    <property type="entry name" value="TPR"/>
    <property type="match status" value="3"/>
</dbReference>
<accession>A0A137P652</accession>
<organism evidence="4 5">
    <name type="scientific">Conidiobolus coronatus (strain ATCC 28846 / CBS 209.66 / NRRL 28638)</name>
    <name type="common">Delacroixia coronata</name>
    <dbReference type="NCBI Taxonomy" id="796925"/>
    <lineage>
        <taxon>Eukaryota</taxon>
        <taxon>Fungi</taxon>
        <taxon>Fungi incertae sedis</taxon>
        <taxon>Zoopagomycota</taxon>
        <taxon>Entomophthoromycotina</taxon>
        <taxon>Entomophthoromycetes</taxon>
        <taxon>Entomophthorales</taxon>
        <taxon>Ancylistaceae</taxon>
        <taxon>Conidiobolus</taxon>
    </lineage>
</organism>
<dbReference type="OMA" id="NNRYARA"/>
<name>A0A137P652_CONC2</name>
<dbReference type="InterPro" id="IPR011990">
    <property type="entry name" value="TPR-like_helical_dom_sf"/>
</dbReference>
<dbReference type="InterPro" id="IPR019734">
    <property type="entry name" value="TPR_rpt"/>
</dbReference>
<evidence type="ECO:0000256" key="3">
    <source>
        <dbReference type="PROSITE-ProRule" id="PRU00339"/>
    </source>
</evidence>
<dbReference type="EMBL" id="KQ964501">
    <property type="protein sequence ID" value="KXN70466.1"/>
    <property type="molecule type" value="Genomic_DNA"/>
</dbReference>
<proteinExistence type="predicted"/>
<feature type="repeat" description="TPR" evidence="3">
    <location>
        <begin position="627"/>
        <end position="660"/>
    </location>
</feature>
<gene>
    <name evidence="4" type="ORF">CONCODRAFT_78833</name>
</gene>
<feature type="repeat" description="TPR" evidence="3">
    <location>
        <begin position="593"/>
        <end position="626"/>
    </location>
</feature>
<dbReference type="OrthoDB" id="1936594at2759"/>
<dbReference type="STRING" id="796925.A0A137P652"/>
<protein>
    <submittedName>
        <fullName evidence="4">TPR-like protein</fullName>
    </submittedName>
</protein>
<dbReference type="AlphaFoldDB" id="A0A137P652"/>
<dbReference type="SUPFAM" id="SSF48452">
    <property type="entry name" value="TPR-like"/>
    <property type="match status" value="1"/>
</dbReference>
<sequence length="869" mass="99640">MSSLDSIELLQWSFITQQNLPTLTSEVSSFELVNELSSKLANGQFLEIITNPGFSFIFNQTPTEDNIQLVQNSINKEDATINETYISLKAYQLQVKNATENWLKEDNINHILLLILSIALLNYFVQVGWTGPEMNADQAKEISEVFKVIYPNTEDFTAKKSNTTDAILRDFSVEGEDAYHLAISPALLWYSETLLSVLVPLGSTKSSNWWLSRALFFKQRLLDNPTETLKNTIYDLLKPFIDSLPTLESTHPDYELFSDLGSRLWIELGLHNHLFYQDQQAVECYDKSKEWSGLQYLLTGALGKRTKYQQRDISQLVLWAKSRNSNEQTEKPKLPETLALNDDTIMESIKFAENPEDEEFQKEISNPSSLAKVDQCILLAYCLNIKNTNPDHGITNEQMVPYVTRVLAHPNNWMIHTMGLVLRSRLESTKSRTVERSVFQLQALVDQWNVTDSQVTERLEHIHSLLLPSKWEMEKELAERFMSLGIIRSALEIYQKLELWEQVINCHLILEREDHAKAVIEEQLALNPNSPKLLCLKGDATQDPAWYHRAWDVSGQRYARAMRSLGSYYFKRNEFNSSVGCYVKALTINPLFEQSWYLCGCAAMQCEDYEVAAKAFRQVISIDDENAEAWNNLASIYLKLNQKKEAFLAFKQALKRKFENWKIWTNYMYTSLDMGYIGEAIRAFEKIVDLRWQDVKEDCVDQEILGIFIDAVLTDKPDSKGQGSGRYAPQLESLLKNTILTRIVADSGIWKLYARLLLSKQRYAEALECQVKAYRAISHKADLTTNPESFKIVSESLIELVDSYQSLGSLPAPTRENPDAIVCADWNYQSRMLLRNLIAKTKNSYEGDQAHNLLVSALEDLPPANKVQK</sequence>
<dbReference type="PANTHER" id="PTHR16193">
    <property type="entry name" value="TETRATRICOPEPTIDE REPEAT PROTEIN 27"/>
    <property type="match status" value="1"/>
</dbReference>
<evidence type="ECO:0000313" key="4">
    <source>
        <dbReference type="EMBL" id="KXN70466.1"/>
    </source>
</evidence>
<dbReference type="SMART" id="SM00028">
    <property type="entry name" value="TPR"/>
    <property type="match status" value="4"/>
</dbReference>
<keyword evidence="1" id="KW-0677">Repeat</keyword>
<evidence type="ECO:0000313" key="5">
    <source>
        <dbReference type="Proteomes" id="UP000070444"/>
    </source>
</evidence>
<dbReference type="PANTHER" id="PTHR16193:SF0">
    <property type="entry name" value="TETRATRICOPEPTIDE REPEAT PROTEIN 27"/>
    <property type="match status" value="1"/>
</dbReference>
<dbReference type="InterPro" id="IPR044244">
    <property type="entry name" value="TTC27/Emw1"/>
</dbReference>
<evidence type="ECO:0000256" key="2">
    <source>
        <dbReference type="ARBA" id="ARBA00022803"/>
    </source>
</evidence>
<reference evidence="4 5" key="1">
    <citation type="journal article" date="2015" name="Genome Biol. Evol.">
        <title>Phylogenomic analyses indicate that early fungi evolved digesting cell walls of algal ancestors of land plants.</title>
        <authorList>
            <person name="Chang Y."/>
            <person name="Wang S."/>
            <person name="Sekimoto S."/>
            <person name="Aerts A.L."/>
            <person name="Choi C."/>
            <person name="Clum A."/>
            <person name="LaButti K.M."/>
            <person name="Lindquist E.A."/>
            <person name="Yee Ngan C."/>
            <person name="Ohm R.A."/>
            <person name="Salamov A.A."/>
            <person name="Grigoriev I.V."/>
            <person name="Spatafora J.W."/>
            <person name="Berbee M.L."/>
        </authorList>
    </citation>
    <scope>NUCLEOTIDE SEQUENCE [LARGE SCALE GENOMIC DNA]</scope>
    <source>
        <strain evidence="4 5">NRRL 28638</strain>
    </source>
</reference>
<dbReference type="Proteomes" id="UP000070444">
    <property type="component" value="Unassembled WGS sequence"/>
</dbReference>
<evidence type="ECO:0000256" key="1">
    <source>
        <dbReference type="ARBA" id="ARBA00022737"/>
    </source>
</evidence>